<dbReference type="AlphaFoldDB" id="A0A5E4N7K4"/>
<proteinExistence type="predicted"/>
<sequence length="70" mass="7802">AVVRYTGVPYDAINIIEEQAVGLDIDEQYPIDIHTEVVRNTCVPDNAINIIEGHAVMLDNKEQNPIVIQT</sequence>
<dbReference type="Proteomes" id="UP000325440">
    <property type="component" value="Unassembled WGS sequence"/>
</dbReference>
<feature type="non-terminal residue" evidence="1">
    <location>
        <position position="1"/>
    </location>
</feature>
<dbReference type="EMBL" id="CABPRJ010001794">
    <property type="protein sequence ID" value="VVC39148.1"/>
    <property type="molecule type" value="Genomic_DNA"/>
</dbReference>
<protein>
    <submittedName>
        <fullName evidence="1">Uncharacterized protein</fullName>
    </submittedName>
</protein>
<reference evidence="1 2" key="1">
    <citation type="submission" date="2019-08" db="EMBL/GenBank/DDBJ databases">
        <authorList>
            <person name="Alioto T."/>
            <person name="Alioto T."/>
            <person name="Gomez Garrido J."/>
        </authorList>
    </citation>
    <scope>NUCLEOTIDE SEQUENCE [LARGE SCALE GENOMIC DNA]</scope>
</reference>
<gene>
    <name evidence="1" type="ORF">CINCED_3A017797</name>
</gene>
<accession>A0A5E4N7K4</accession>
<keyword evidence="2" id="KW-1185">Reference proteome</keyword>
<organism evidence="1 2">
    <name type="scientific">Cinara cedri</name>
    <dbReference type="NCBI Taxonomy" id="506608"/>
    <lineage>
        <taxon>Eukaryota</taxon>
        <taxon>Metazoa</taxon>
        <taxon>Ecdysozoa</taxon>
        <taxon>Arthropoda</taxon>
        <taxon>Hexapoda</taxon>
        <taxon>Insecta</taxon>
        <taxon>Pterygota</taxon>
        <taxon>Neoptera</taxon>
        <taxon>Paraneoptera</taxon>
        <taxon>Hemiptera</taxon>
        <taxon>Sternorrhyncha</taxon>
        <taxon>Aphidomorpha</taxon>
        <taxon>Aphidoidea</taxon>
        <taxon>Aphididae</taxon>
        <taxon>Lachninae</taxon>
        <taxon>Cinara</taxon>
    </lineage>
</organism>
<evidence type="ECO:0000313" key="1">
    <source>
        <dbReference type="EMBL" id="VVC39148.1"/>
    </source>
</evidence>
<evidence type="ECO:0000313" key="2">
    <source>
        <dbReference type="Proteomes" id="UP000325440"/>
    </source>
</evidence>
<feature type="non-terminal residue" evidence="1">
    <location>
        <position position="70"/>
    </location>
</feature>
<name>A0A5E4N7K4_9HEMI</name>